<feature type="transmembrane region" description="Helical" evidence="4">
    <location>
        <begin position="222"/>
        <end position="239"/>
    </location>
</feature>
<dbReference type="SMART" id="SM00342">
    <property type="entry name" value="HTH_ARAC"/>
    <property type="match status" value="1"/>
</dbReference>
<dbReference type="RefSeq" id="WP_004290947.1">
    <property type="nucleotide sequence ID" value="NZ_CABKNQ010000018.1"/>
</dbReference>
<accession>A0A380YS02</accession>
<dbReference type="STRING" id="483216.BACEGG_02634"/>
<protein>
    <submittedName>
        <fullName evidence="6">AraC family transcriptional regulator</fullName>
    </submittedName>
</protein>
<keyword evidence="2" id="KW-0238">DNA-binding</keyword>
<feature type="transmembrane region" description="Helical" evidence="4">
    <location>
        <begin position="106"/>
        <end position="128"/>
    </location>
</feature>
<dbReference type="GeneID" id="93071123"/>
<feature type="transmembrane region" description="Helical" evidence="4">
    <location>
        <begin position="197"/>
        <end position="216"/>
    </location>
</feature>
<dbReference type="PANTHER" id="PTHR43280">
    <property type="entry name" value="ARAC-FAMILY TRANSCRIPTIONAL REGULATOR"/>
    <property type="match status" value="1"/>
</dbReference>
<dbReference type="AlphaFoldDB" id="A0A380YS02"/>
<reference evidence="6 7" key="1">
    <citation type="submission" date="2018-06" db="EMBL/GenBank/DDBJ databases">
        <authorList>
            <consortium name="Pathogen Informatics"/>
            <person name="Doyle S."/>
        </authorList>
    </citation>
    <scope>NUCLEOTIDE SEQUENCE [LARGE SCALE GENOMIC DNA]</scope>
    <source>
        <strain evidence="6 7">NCTC11155</strain>
    </source>
</reference>
<dbReference type="GO" id="GO:0003700">
    <property type="term" value="F:DNA-binding transcription factor activity"/>
    <property type="evidence" value="ECO:0007669"/>
    <property type="project" value="InterPro"/>
</dbReference>
<keyword evidence="4" id="KW-0472">Membrane</keyword>
<keyword evidence="1" id="KW-0805">Transcription regulation</keyword>
<name>A0A380YS02_9BACE</name>
<feature type="transmembrane region" description="Helical" evidence="4">
    <location>
        <begin position="44"/>
        <end position="67"/>
    </location>
</feature>
<evidence type="ECO:0000313" key="6">
    <source>
        <dbReference type="EMBL" id="SUV29232.1"/>
    </source>
</evidence>
<organism evidence="6 7">
    <name type="scientific">Bacteroides eggerthii</name>
    <dbReference type="NCBI Taxonomy" id="28111"/>
    <lineage>
        <taxon>Bacteria</taxon>
        <taxon>Pseudomonadati</taxon>
        <taxon>Bacteroidota</taxon>
        <taxon>Bacteroidia</taxon>
        <taxon>Bacteroidales</taxon>
        <taxon>Bacteroidaceae</taxon>
        <taxon>Bacteroides</taxon>
    </lineage>
</organism>
<evidence type="ECO:0000256" key="2">
    <source>
        <dbReference type="ARBA" id="ARBA00023125"/>
    </source>
</evidence>
<feature type="transmembrane region" description="Helical" evidence="4">
    <location>
        <begin position="12"/>
        <end position="32"/>
    </location>
</feature>
<proteinExistence type="predicted"/>
<evidence type="ECO:0000256" key="1">
    <source>
        <dbReference type="ARBA" id="ARBA00023015"/>
    </source>
</evidence>
<dbReference type="OrthoDB" id="1046740at2"/>
<evidence type="ECO:0000313" key="7">
    <source>
        <dbReference type="Proteomes" id="UP000254424"/>
    </source>
</evidence>
<dbReference type="Gene3D" id="1.10.10.60">
    <property type="entry name" value="Homeodomain-like"/>
    <property type="match status" value="2"/>
</dbReference>
<evidence type="ECO:0000256" key="4">
    <source>
        <dbReference type="SAM" id="Phobius"/>
    </source>
</evidence>
<keyword evidence="4" id="KW-1133">Transmembrane helix</keyword>
<gene>
    <name evidence="6" type="ORF">NCTC11155_01205</name>
</gene>
<feature type="domain" description="HTH araC/xylS-type" evidence="5">
    <location>
        <begin position="301"/>
        <end position="404"/>
    </location>
</feature>
<dbReference type="Pfam" id="PF12833">
    <property type="entry name" value="HTH_18"/>
    <property type="match status" value="1"/>
</dbReference>
<sequence length="408" mass="47384">MNLIIPGWESVLQMLIPMCTVICIAGAILLLLHAEGSRSKRLLAYVMLAWGIAYAIRIFGLLFGFMGTMESSVLAPFVLIAGNLYAIITLFYPLEVVRPGWLTPKRCLLVMSPYLVIVAFYFAVMYLLGETPVRLAHWDTLPINMGQFNVWYRLVIVFSVFAYIAYLILIVYRHEVSYRQWCDANYASTEDMEISWLRFYGLGTMFIMFAFCWILLDGNTYCYVAHNIIVQLFFGFIFYKGFFHENPYPENFFRHTMNEEEARENEEVEKLPPPPVVDDAEQQEKSMNETVFLVKLPEYTTKVQQWMEETKPYLRKDFKLMDVAGVLPLNRTYLSQIFNEGWGESFSDVVRSYRIHYAEELLRNHPGLTVNQVALKSGFTSPSALHRTFAQYHDGITPKQYREKENSG</sequence>
<dbReference type="EMBL" id="UFSX01000001">
    <property type="protein sequence ID" value="SUV29232.1"/>
    <property type="molecule type" value="Genomic_DNA"/>
</dbReference>
<feature type="transmembrane region" description="Helical" evidence="4">
    <location>
        <begin position="73"/>
        <end position="94"/>
    </location>
</feature>
<dbReference type="GO" id="GO:0043565">
    <property type="term" value="F:sequence-specific DNA binding"/>
    <property type="evidence" value="ECO:0007669"/>
    <property type="project" value="InterPro"/>
</dbReference>
<feature type="transmembrane region" description="Helical" evidence="4">
    <location>
        <begin position="150"/>
        <end position="172"/>
    </location>
</feature>
<dbReference type="SUPFAM" id="SSF46689">
    <property type="entry name" value="Homeodomain-like"/>
    <property type="match status" value="1"/>
</dbReference>
<dbReference type="PROSITE" id="PS01124">
    <property type="entry name" value="HTH_ARAC_FAMILY_2"/>
    <property type="match status" value="1"/>
</dbReference>
<evidence type="ECO:0000256" key="3">
    <source>
        <dbReference type="ARBA" id="ARBA00023163"/>
    </source>
</evidence>
<dbReference type="Proteomes" id="UP000254424">
    <property type="component" value="Unassembled WGS sequence"/>
</dbReference>
<keyword evidence="4" id="KW-0812">Transmembrane</keyword>
<evidence type="ECO:0000259" key="5">
    <source>
        <dbReference type="PROSITE" id="PS01124"/>
    </source>
</evidence>
<dbReference type="InterPro" id="IPR018060">
    <property type="entry name" value="HTH_AraC"/>
</dbReference>
<keyword evidence="3" id="KW-0804">Transcription</keyword>
<dbReference type="PANTHER" id="PTHR43280:SF2">
    <property type="entry name" value="HTH-TYPE TRANSCRIPTIONAL REGULATOR EXSA"/>
    <property type="match status" value="1"/>
</dbReference>
<dbReference type="InterPro" id="IPR009057">
    <property type="entry name" value="Homeodomain-like_sf"/>
</dbReference>